<dbReference type="KEGG" id="mear:Mpt1_c14270"/>
<proteinExistence type="predicted"/>
<feature type="transmembrane region" description="Helical" evidence="1">
    <location>
        <begin position="13"/>
        <end position="34"/>
    </location>
</feature>
<organism evidence="2 3">
    <name type="scientific">Candidatus Methanoplasma termitum</name>
    <dbReference type="NCBI Taxonomy" id="1577791"/>
    <lineage>
        <taxon>Archaea</taxon>
        <taxon>Methanobacteriati</taxon>
        <taxon>Thermoplasmatota</taxon>
        <taxon>Thermoplasmata</taxon>
        <taxon>Methanomassiliicoccales</taxon>
        <taxon>Methanomassiliicoccaceae</taxon>
        <taxon>Candidatus Methanoplasma</taxon>
    </lineage>
</organism>
<gene>
    <name evidence="2" type="ORF">Mpt1_c14270</name>
</gene>
<keyword evidence="3" id="KW-1185">Reference proteome</keyword>
<sequence length="279" mass="30173">MQQCPKKTLVLKALPYALVIIIAALILSAVVPILKGGLDITAEGNINVSINGAYIVANGTYVIDSDLSYDIKGVTVRVYIVDEVMNSRVNILTMDGITVKAHSITELELRSRAFIPSTYLILRDLASRDGSEIPIRAEFSGKYIYGLIGMDVRLDTNVRLSEPGSKLEYSMGSDESSLTFGLRNLSSDIPVSDYNISIKGGGTTLNVSVAKEGNNVFASVEAGGSFAESVNKIIDSMWIAPPEVIDNLTGKALRVDPNDLKLVLDFLEYVWEGAYEPGS</sequence>
<evidence type="ECO:0000313" key="2">
    <source>
        <dbReference type="EMBL" id="AIZ57283.1"/>
    </source>
</evidence>
<keyword evidence="1" id="KW-0472">Membrane</keyword>
<name>A0A0A7LE63_9ARCH</name>
<dbReference type="Proteomes" id="UP000030787">
    <property type="component" value="Chromosome"/>
</dbReference>
<keyword evidence="1" id="KW-1133">Transmembrane helix</keyword>
<dbReference type="HOGENOM" id="CLU_996055_0_0_2"/>
<evidence type="ECO:0000313" key="3">
    <source>
        <dbReference type="Proteomes" id="UP000030787"/>
    </source>
</evidence>
<dbReference type="EMBL" id="CP010070">
    <property type="protein sequence ID" value="AIZ57283.1"/>
    <property type="molecule type" value="Genomic_DNA"/>
</dbReference>
<protein>
    <submittedName>
        <fullName evidence="2">Uncharacterized protein</fullName>
    </submittedName>
</protein>
<reference evidence="2 3" key="1">
    <citation type="journal article" date="2014" name="Appl. Environ. Microbiol.">
        <title>Comparative Genome Analysis of 'Candidatus Methanoplasma termitum' Indicates a New Mode of Energy Metabolism in the Seventh Order of Methanogens.</title>
        <authorList>
            <person name="Lang K."/>
            <person name="Schuldes J."/>
            <person name="Klingl A."/>
            <person name="Poehlein A."/>
            <person name="Daniel R."/>
            <person name="Brune A."/>
        </authorList>
    </citation>
    <scope>NUCLEOTIDE SEQUENCE [LARGE SCALE GENOMIC DNA]</scope>
    <source>
        <strain evidence="3">Mpt1</strain>
    </source>
</reference>
<keyword evidence="1" id="KW-0812">Transmembrane</keyword>
<accession>A0A0A7LE63</accession>
<evidence type="ECO:0000256" key="1">
    <source>
        <dbReference type="SAM" id="Phobius"/>
    </source>
</evidence>
<dbReference type="STRING" id="1577791.Mpt1_c14270"/>
<dbReference type="AlphaFoldDB" id="A0A0A7LE63"/>